<feature type="compositionally biased region" description="Polar residues" evidence="1">
    <location>
        <begin position="1"/>
        <end position="16"/>
    </location>
</feature>
<feature type="region of interest" description="Disordered" evidence="1">
    <location>
        <begin position="1"/>
        <end position="52"/>
    </location>
</feature>
<feature type="compositionally biased region" description="Basic and acidic residues" evidence="1">
    <location>
        <begin position="88"/>
        <end position="100"/>
    </location>
</feature>
<gene>
    <name evidence="2" type="ORF">DVH24_038573</name>
</gene>
<organism evidence="2 3">
    <name type="scientific">Malus domestica</name>
    <name type="common">Apple</name>
    <name type="synonym">Pyrus malus</name>
    <dbReference type="NCBI Taxonomy" id="3750"/>
    <lineage>
        <taxon>Eukaryota</taxon>
        <taxon>Viridiplantae</taxon>
        <taxon>Streptophyta</taxon>
        <taxon>Embryophyta</taxon>
        <taxon>Tracheophyta</taxon>
        <taxon>Spermatophyta</taxon>
        <taxon>Magnoliopsida</taxon>
        <taxon>eudicotyledons</taxon>
        <taxon>Gunneridae</taxon>
        <taxon>Pentapetalae</taxon>
        <taxon>rosids</taxon>
        <taxon>fabids</taxon>
        <taxon>Rosales</taxon>
        <taxon>Rosaceae</taxon>
        <taxon>Amygdaloideae</taxon>
        <taxon>Maleae</taxon>
        <taxon>Malus</taxon>
    </lineage>
</organism>
<feature type="region of interest" description="Disordered" evidence="1">
    <location>
        <begin position="114"/>
        <end position="143"/>
    </location>
</feature>
<name>A0A498K7Q2_MALDO</name>
<dbReference type="EMBL" id="RDQH01000329">
    <property type="protein sequence ID" value="RXI04299.1"/>
    <property type="molecule type" value="Genomic_DNA"/>
</dbReference>
<evidence type="ECO:0000256" key="1">
    <source>
        <dbReference type="SAM" id="MobiDB-lite"/>
    </source>
</evidence>
<feature type="compositionally biased region" description="Polar residues" evidence="1">
    <location>
        <begin position="126"/>
        <end position="143"/>
    </location>
</feature>
<keyword evidence="3" id="KW-1185">Reference proteome</keyword>
<reference evidence="2 3" key="1">
    <citation type="submission" date="2018-10" db="EMBL/GenBank/DDBJ databases">
        <title>A high-quality apple genome assembly.</title>
        <authorList>
            <person name="Hu J."/>
        </authorList>
    </citation>
    <scope>NUCLEOTIDE SEQUENCE [LARGE SCALE GENOMIC DNA]</scope>
    <source>
        <strain evidence="3">cv. HFTH1</strain>
        <tissue evidence="2">Young leaf</tissue>
    </source>
</reference>
<accession>A0A498K7Q2</accession>
<dbReference type="PANTHER" id="PTHR33738:SF8">
    <property type="entry name" value="OS05G0454500 PROTEIN"/>
    <property type="match status" value="1"/>
</dbReference>
<evidence type="ECO:0000313" key="3">
    <source>
        <dbReference type="Proteomes" id="UP000290289"/>
    </source>
</evidence>
<dbReference type="Proteomes" id="UP000290289">
    <property type="component" value="Chromosome 3"/>
</dbReference>
<dbReference type="PANTHER" id="PTHR33738">
    <property type="entry name" value="EMB|CAB82975.1"/>
    <property type="match status" value="1"/>
</dbReference>
<protein>
    <submittedName>
        <fullName evidence="2">Uncharacterized protein</fullName>
    </submittedName>
</protein>
<feature type="region of interest" description="Disordered" evidence="1">
    <location>
        <begin position="79"/>
        <end position="100"/>
    </location>
</feature>
<evidence type="ECO:0000313" key="2">
    <source>
        <dbReference type="EMBL" id="RXI04299.1"/>
    </source>
</evidence>
<comment type="caution">
    <text evidence="2">The sequence shown here is derived from an EMBL/GenBank/DDBJ whole genome shotgun (WGS) entry which is preliminary data.</text>
</comment>
<sequence>MESNNKYQGNSGSSLTADLFGAKDKESPPKSSTGIFASIFPPPSQVVGRNSSSSELTEYWQKQSSLGNHAWNSKQAISGEGAHYSLPNKDRSSVLQEERAEPCHLSSSIYYGGQEFKKDGGEDDPNGTNSNSAARGNWWQASG</sequence>
<proteinExistence type="predicted"/>
<dbReference type="AlphaFoldDB" id="A0A498K7Q2"/>